<feature type="transmembrane region" description="Helical" evidence="2">
    <location>
        <begin position="403"/>
        <end position="424"/>
    </location>
</feature>
<comment type="caution">
    <text evidence="4">The sequence shown here is derived from an EMBL/GenBank/DDBJ whole genome shotgun (WGS) entry which is preliminary data.</text>
</comment>
<dbReference type="PANTHER" id="PTHR37813:SF1">
    <property type="entry name" value="FELS-2 PROPHAGE PROTEIN"/>
    <property type="match status" value="1"/>
</dbReference>
<dbReference type="InterPro" id="IPR016024">
    <property type="entry name" value="ARM-type_fold"/>
</dbReference>
<feature type="transmembrane region" description="Helical" evidence="2">
    <location>
        <begin position="659"/>
        <end position="679"/>
    </location>
</feature>
<dbReference type="SUPFAM" id="SSF48371">
    <property type="entry name" value="ARM repeat"/>
    <property type="match status" value="1"/>
</dbReference>
<protein>
    <submittedName>
        <fullName evidence="4">Phage tail tape measure protein</fullName>
    </submittedName>
</protein>
<dbReference type="PANTHER" id="PTHR37813">
    <property type="entry name" value="FELS-2 PROPHAGE PROTEIN"/>
    <property type="match status" value="1"/>
</dbReference>
<feature type="transmembrane region" description="Helical" evidence="2">
    <location>
        <begin position="514"/>
        <end position="530"/>
    </location>
</feature>
<evidence type="ECO:0000256" key="1">
    <source>
        <dbReference type="ARBA" id="ARBA00022612"/>
    </source>
</evidence>
<proteinExistence type="predicted"/>
<feature type="transmembrane region" description="Helical" evidence="2">
    <location>
        <begin position="700"/>
        <end position="723"/>
    </location>
</feature>
<dbReference type="Gene3D" id="1.20.120.20">
    <property type="entry name" value="Apolipoprotein"/>
    <property type="match status" value="1"/>
</dbReference>
<feature type="domain" description="Phage tail tape measure protein" evidence="3">
    <location>
        <begin position="116"/>
        <end position="311"/>
    </location>
</feature>
<dbReference type="Pfam" id="PF10145">
    <property type="entry name" value="PhageMin_Tail"/>
    <property type="match status" value="1"/>
</dbReference>
<keyword evidence="2" id="KW-0812">Transmembrane</keyword>
<sequence length="1007" mass="109090">MLAEMFQLFGTIGIKADGAYKDLKQFEDRVQKTANGMHDKFQKAGESISHVGNKMKDVGTNMTAGVSLPLAGIGAAAVKVASDFDASNRKLESTLGLSKEATKELGNVAKETWKDGFGESIEAVDEAVIQVSQNMKNLSFDEMQGATQSAMTLAKTFDADVNEVTRGAGQLMNQFGLDAQETFDLLASGGQAGLNFSNEMFDNISEYAPLFKQAGFSAEEMFTIMANGTQDGSYNLDYVNDLVKEFGIRVQDGSKGVTEAFAEMSPETQKVWDNFNKGKGTAADVFNAVLGDLGKMDDKVKANQLGVAVFGTKWEDMGAEAVLGLTNADGALRDVDGSMKKMQKTQQEAFGVRWQKLTRTTMASLEPLGQAILDIAEVALPPIIKAVEVAAKAFSSIPKPIQIGIVAILGMVAVLGPLVAMMGFMTSGVGAFVGSFRFLVPVLTKVPLLFTGILKIGPRLISMLAMIGRAVAFLGSTAFAGLLKVGPKLIGMFGAIGRALAILGRSAMTLLMNPWTIAILAIVGLVYLIYKNWDSVVKYTKQAVKWMGDACSKGWDATVKGAKSAWSGLSKFFSGFWEGTKKVFHTSVSFIGKMLEAAWRGIAAVIKFYINFWKKAFELGWIAIKFIFNAALNILKSVVKFALEVIKNVISFYIKAYQTIFRVGWNIIKTIFTTVLNFLKSFIRAAFEFIKNVISTAMNVIKTIISAAWNFIKTVFVTVLNFIKTTVQNAFNFIKNIIITVMTAIKNFIQAAWNFIKDTIIATVRAFVNFVVDNFNRLKNTIFSVVGAIKDFIVSSFTAIKKAITGAFTGIVDIVKDVFSKVGSIVKNVAKEAVSWGKDIIAGIGEGMAAMGGWIADKAKGVVSGIPKAVKKFFGIRSPSRLMMEFGGFITEGLGVGMENMIPAVDRASELLNKAVVPPKPMKLVTDVSTQIGQMGARSADLIGKTAHPYAGQTHVEKKTDKGVTIQNATFRVAVEKLQSADDFVKMRKLLQNVVADDLMGMAVRNV</sequence>
<gene>
    <name evidence="4" type="ORF">COM27_11710</name>
</gene>
<feature type="transmembrane region" description="Helical" evidence="2">
    <location>
        <begin position="619"/>
        <end position="639"/>
    </location>
</feature>
<evidence type="ECO:0000259" key="3">
    <source>
        <dbReference type="Pfam" id="PF10145"/>
    </source>
</evidence>
<name>A0A2B6RTF7_9BACI</name>
<dbReference type="Proteomes" id="UP000223472">
    <property type="component" value="Unassembled WGS sequence"/>
</dbReference>
<accession>A0A2B6RTF7</accession>
<dbReference type="InterPro" id="IPR010090">
    <property type="entry name" value="Phage_tape_meas"/>
</dbReference>
<keyword evidence="1" id="KW-1188">Viral release from host cell</keyword>
<dbReference type="EMBL" id="NVIY01000015">
    <property type="protein sequence ID" value="PGD36670.1"/>
    <property type="molecule type" value="Genomic_DNA"/>
</dbReference>
<organism evidence="4 5">
    <name type="scientific">Bacillus wiedmannii</name>
    <dbReference type="NCBI Taxonomy" id="1890302"/>
    <lineage>
        <taxon>Bacteria</taxon>
        <taxon>Bacillati</taxon>
        <taxon>Bacillota</taxon>
        <taxon>Bacilli</taxon>
        <taxon>Bacillales</taxon>
        <taxon>Bacillaceae</taxon>
        <taxon>Bacillus</taxon>
        <taxon>Bacillus cereus group</taxon>
    </lineage>
</organism>
<reference evidence="4 5" key="1">
    <citation type="submission" date="2017-09" db="EMBL/GenBank/DDBJ databases">
        <title>Large-scale bioinformatics analysis of Bacillus genomes uncovers conserved roles of natural products in bacterial physiology.</title>
        <authorList>
            <consortium name="Agbiome Team Llc"/>
            <person name="Bleich R.M."/>
            <person name="Grubbs K.J."/>
            <person name="Santa Maria K.C."/>
            <person name="Allen S.E."/>
            <person name="Farag S."/>
            <person name="Shank E.A."/>
            <person name="Bowers A."/>
        </authorList>
    </citation>
    <scope>NUCLEOTIDE SEQUENCE [LARGE SCALE GENOMIC DNA]</scope>
    <source>
        <strain evidence="4 5">AFS065610</strain>
    </source>
</reference>
<feature type="transmembrane region" description="Helical" evidence="2">
    <location>
        <begin position="460"/>
        <end position="482"/>
    </location>
</feature>
<keyword evidence="2" id="KW-1133">Transmembrane helix</keyword>
<feature type="transmembrane region" description="Helical" evidence="2">
    <location>
        <begin position="436"/>
        <end position="454"/>
    </location>
</feature>
<evidence type="ECO:0000313" key="4">
    <source>
        <dbReference type="EMBL" id="PGD36670.1"/>
    </source>
</evidence>
<evidence type="ECO:0000256" key="2">
    <source>
        <dbReference type="SAM" id="Phobius"/>
    </source>
</evidence>
<dbReference type="RefSeq" id="WP_098707625.1">
    <property type="nucleotide sequence ID" value="NZ_NVIY01000015.1"/>
</dbReference>
<evidence type="ECO:0000313" key="5">
    <source>
        <dbReference type="Proteomes" id="UP000223472"/>
    </source>
</evidence>
<keyword evidence="2" id="KW-0472">Membrane</keyword>
<dbReference type="AlphaFoldDB" id="A0A2B6RTF7"/>